<evidence type="ECO:0000256" key="3">
    <source>
        <dbReference type="ARBA" id="ARBA00022527"/>
    </source>
</evidence>
<accession>A0A9P0F0I8</accession>
<dbReference type="EMBL" id="OU963864">
    <property type="protein sequence ID" value="CAH0386789.1"/>
    <property type="molecule type" value="Genomic_DNA"/>
</dbReference>
<evidence type="ECO:0000256" key="2">
    <source>
        <dbReference type="ARBA" id="ARBA00012425"/>
    </source>
</evidence>
<reference evidence="13" key="1">
    <citation type="submission" date="2021-12" db="EMBL/GenBank/DDBJ databases">
        <authorList>
            <person name="King R."/>
        </authorList>
    </citation>
    <scope>NUCLEOTIDE SEQUENCE</scope>
</reference>
<dbReference type="SMART" id="SM00220">
    <property type="entry name" value="S_TKc"/>
    <property type="match status" value="1"/>
</dbReference>
<dbReference type="GO" id="GO:0010389">
    <property type="term" value="P:regulation of G2/M transition of mitotic cell cycle"/>
    <property type="evidence" value="ECO:0007669"/>
    <property type="project" value="TreeGrafter"/>
</dbReference>
<dbReference type="PANTHER" id="PTHR24056">
    <property type="entry name" value="CELL DIVISION PROTEIN KINASE"/>
    <property type="match status" value="1"/>
</dbReference>
<dbReference type="Gene3D" id="1.10.510.10">
    <property type="entry name" value="Transferase(Phosphotransferase) domain 1"/>
    <property type="match status" value="1"/>
</dbReference>
<gene>
    <name evidence="13" type="ORF">BEMITA_LOCUS5862</name>
</gene>
<keyword evidence="3 11" id="KW-0723">Serine/threonine-protein kinase</keyword>
<dbReference type="Gene3D" id="3.30.200.20">
    <property type="entry name" value="Phosphorylase Kinase, domain 1"/>
    <property type="match status" value="1"/>
</dbReference>
<dbReference type="GO" id="GO:0000307">
    <property type="term" value="C:cyclin-dependent protein kinase holoenzyme complex"/>
    <property type="evidence" value="ECO:0007669"/>
    <property type="project" value="TreeGrafter"/>
</dbReference>
<dbReference type="Pfam" id="PF00069">
    <property type="entry name" value="Pkinase"/>
    <property type="match status" value="1"/>
</dbReference>
<comment type="catalytic activity">
    <reaction evidence="8">
        <text>L-threonyl-[protein] + ATP = O-phospho-L-threonyl-[protein] + ADP + H(+)</text>
        <dbReference type="Rhea" id="RHEA:46608"/>
        <dbReference type="Rhea" id="RHEA-COMP:11060"/>
        <dbReference type="Rhea" id="RHEA-COMP:11605"/>
        <dbReference type="ChEBI" id="CHEBI:15378"/>
        <dbReference type="ChEBI" id="CHEBI:30013"/>
        <dbReference type="ChEBI" id="CHEBI:30616"/>
        <dbReference type="ChEBI" id="CHEBI:61977"/>
        <dbReference type="ChEBI" id="CHEBI:456216"/>
        <dbReference type="EC" id="2.7.11.22"/>
    </reaction>
</comment>
<evidence type="ECO:0000256" key="8">
    <source>
        <dbReference type="ARBA" id="ARBA00047811"/>
    </source>
</evidence>
<organism evidence="13 14">
    <name type="scientific">Bemisia tabaci</name>
    <name type="common">Sweetpotato whitefly</name>
    <name type="synonym">Aleurodes tabaci</name>
    <dbReference type="NCBI Taxonomy" id="7038"/>
    <lineage>
        <taxon>Eukaryota</taxon>
        <taxon>Metazoa</taxon>
        <taxon>Ecdysozoa</taxon>
        <taxon>Arthropoda</taxon>
        <taxon>Hexapoda</taxon>
        <taxon>Insecta</taxon>
        <taxon>Pterygota</taxon>
        <taxon>Neoptera</taxon>
        <taxon>Paraneoptera</taxon>
        <taxon>Hemiptera</taxon>
        <taxon>Sternorrhyncha</taxon>
        <taxon>Aleyrodoidea</taxon>
        <taxon>Aleyrodidae</taxon>
        <taxon>Aleyrodinae</taxon>
        <taxon>Bemisia</taxon>
    </lineage>
</organism>
<protein>
    <recommendedName>
        <fullName evidence="2">cyclin-dependent kinase</fullName>
        <ecNumber evidence="2">2.7.11.22</ecNumber>
    </recommendedName>
</protein>
<dbReference type="InterPro" id="IPR008271">
    <property type="entry name" value="Ser/Thr_kinase_AS"/>
</dbReference>
<evidence type="ECO:0000256" key="6">
    <source>
        <dbReference type="ARBA" id="ARBA00022777"/>
    </source>
</evidence>
<keyword evidence="7 10" id="KW-0067">ATP-binding</keyword>
<evidence type="ECO:0000256" key="9">
    <source>
        <dbReference type="ARBA" id="ARBA00048367"/>
    </source>
</evidence>
<dbReference type="OrthoDB" id="1732493at2759"/>
<comment type="catalytic activity">
    <reaction evidence="9">
        <text>L-seryl-[protein] + ATP = O-phospho-L-seryl-[protein] + ADP + H(+)</text>
        <dbReference type="Rhea" id="RHEA:17989"/>
        <dbReference type="Rhea" id="RHEA-COMP:9863"/>
        <dbReference type="Rhea" id="RHEA-COMP:11604"/>
        <dbReference type="ChEBI" id="CHEBI:15378"/>
        <dbReference type="ChEBI" id="CHEBI:29999"/>
        <dbReference type="ChEBI" id="CHEBI:30616"/>
        <dbReference type="ChEBI" id="CHEBI:83421"/>
        <dbReference type="ChEBI" id="CHEBI:456216"/>
        <dbReference type="EC" id="2.7.11.22"/>
    </reaction>
</comment>
<dbReference type="Proteomes" id="UP001152759">
    <property type="component" value="Chromosome 3"/>
</dbReference>
<dbReference type="GO" id="GO:0005634">
    <property type="term" value="C:nucleus"/>
    <property type="evidence" value="ECO:0007669"/>
    <property type="project" value="TreeGrafter"/>
</dbReference>
<evidence type="ECO:0000313" key="14">
    <source>
        <dbReference type="Proteomes" id="UP001152759"/>
    </source>
</evidence>
<dbReference type="InterPro" id="IPR011009">
    <property type="entry name" value="Kinase-like_dom_sf"/>
</dbReference>
<comment type="similarity">
    <text evidence="1">Belongs to the protein kinase superfamily. CMGC Ser/Thr protein kinase family. CDC2/CDKX subfamily.</text>
</comment>
<dbReference type="FunFam" id="1.10.510.10:FF:000624">
    <property type="entry name" value="Mitogen-activated protein kinase"/>
    <property type="match status" value="1"/>
</dbReference>
<keyword evidence="6" id="KW-0418">Kinase</keyword>
<dbReference type="GO" id="GO:0000082">
    <property type="term" value="P:G1/S transition of mitotic cell cycle"/>
    <property type="evidence" value="ECO:0007669"/>
    <property type="project" value="TreeGrafter"/>
</dbReference>
<dbReference type="InterPro" id="IPR000719">
    <property type="entry name" value="Prot_kinase_dom"/>
</dbReference>
<feature type="domain" description="Protein kinase" evidence="12">
    <location>
        <begin position="27"/>
        <end position="316"/>
    </location>
</feature>
<dbReference type="PANTHER" id="PTHR24056:SF472">
    <property type="entry name" value="CYCLIN-DEPENDENT KINASE 4, ISOFORM A"/>
    <property type="match status" value="1"/>
</dbReference>
<feature type="binding site" evidence="10">
    <location>
        <position position="57"/>
    </location>
    <ligand>
        <name>ATP</name>
        <dbReference type="ChEBI" id="CHEBI:30616"/>
    </ligand>
</feature>
<dbReference type="InterPro" id="IPR050108">
    <property type="entry name" value="CDK"/>
</dbReference>
<evidence type="ECO:0000259" key="12">
    <source>
        <dbReference type="PROSITE" id="PS50011"/>
    </source>
</evidence>
<dbReference type="SUPFAM" id="SSF56112">
    <property type="entry name" value="Protein kinase-like (PK-like)"/>
    <property type="match status" value="1"/>
</dbReference>
<dbReference type="InterPro" id="IPR017441">
    <property type="entry name" value="Protein_kinase_ATP_BS"/>
</dbReference>
<dbReference type="PROSITE" id="PS00107">
    <property type="entry name" value="PROTEIN_KINASE_ATP"/>
    <property type="match status" value="1"/>
</dbReference>
<evidence type="ECO:0000313" key="13">
    <source>
        <dbReference type="EMBL" id="CAH0386789.1"/>
    </source>
</evidence>
<evidence type="ECO:0000256" key="4">
    <source>
        <dbReference type="ARBA" id="ARBA00022679"/>
    </source>
</evidence>
<keyword evidence="5 10" id="KW-0547">Nucleotide-binding</keyword>
<dbReference type="GO" id="GO:0007165">
    <property type="term" value="P:signal transduction"/>
    <property type="evidence" value="ECO:0007669"/>
    <property type="project" value="TreeGrafter"/>
</dbReference>
<dbReference type="CDD" id="cd07838">
    <property type="entry name" value="STKc_CDK4_6_like"/>
    <property type="match status" value="1"/>
</dbReference>
<evidence type="ECO:0000256" key="7">
    <source>
        <dbReference type="ARBA" id="ARBA00022840"/>
    </source>
</evidence>
<evidence type="ECO:0000256" key="11">
    <source>
        <dbReference type="RuleBase" id="RU000304"/>
    </source>
</evidence>
<keyword evidence="14" id="KW-1185">Reference proteome</keyword>
<evidence type="ECO:0000256" key="1">
    <source>
        <dbReference type="ARBA" id="ARBA00006485"/>
    </source>
</evidence>
<evidence type="ECO:0000256" key="10">
    <source>
        <dbReference type="PROSITE-ProRule" id="PRU10141"/>
    </source>
</evidence>
<dbReference type="GO" id="GO:0005524">
    <property type="term" value="F:ATP binding"/>
    <property type="evidence" value="ECO:0007669"/>
    <property type="project" value="UniProtKB-UniRule"/>
</dbReference>
<dbReference type="GO" id="GO:0010468">
    <property type="term" value="P:regulation of gene expression"/>
    <property type="evidence" value="ECO:0007669"/>
    <property type="project" value="TreeGrafter"/>
</dbReference>
<keyword evidence="4" id="KW-0808">Transferase</keyword>
<dbReference type="PROSITE" id="PS50011">
    <property type="entry name" value="PROTEIN_KINASE_DOM"/>
    <property type="match status" value="1"/>
</dbReference>
<proteinExistence type="inferred from homology"/>
<dbReference type="GO" id="GO:0004693">
    <property type="term" value="F:cyclin-dependent protein serine/threonine kinase activity"/>
    <property type="evidence" value="ECO:0007669"/>
    <property type="project" value="UniProtKB-EC"/>
</dbReference>
<dbReference type="AlphaFoldDB" id="A0A9P0F0I8"/>
<name>A0A9P0F0I8_BEMTA</name>
<dbReference type="GO" id="GO:0030332">
    <property type="term" value="F:cyclin binding"/>
    <property type="evidence" value="ECO:0007669"/>
    <property type="project" value="TreeGrafter"/>
</dbReference>
<sequence length="319" mass="35737">MYDLSIMASSNLSQLISSDIFTTGNHYEEVSVIGNGAYGTVYKAKDLSNAGSIVALKKVKIPLGDEGIPQSTIREIAMLKLLDRHRHPNIVRLLDVCQGQRISQTNQLVLFLVFEHVNQDLASYIQRCPPPGLSRCKIKDISRQILDGVDFLHSHRMVHRDLKPQNILIGADDKIKIADFGLAKTYDFDMRLTSVVVTLWYRSPEVLLGQSYGTSVDIWSCGCIIAEMFKLEPLFCGSSEGDQLNRIFEVIGTPSLEEWPKQVSLEWSSFSIHEPKSFSSLLPSICQAGTDLLKSMLTFDPKTRISAQQALSHPFFQET</sequence>
<dbReference type="EC" id="2.7.11.22" evidence="2"/>
<dbReference type="PROSITE" id="PS00108">
    <property type="entry name" value="PROTEIN_KINASE_ST"/>
    <property type="match status" value="1"/>
</dbReference>
<dbReference type="KEGG" id="btab:109043941"/>
<evidence type="ECO:0000256" key="5">
    <source>
        <dbReference type="ARBA" id="ARBA00022741"/>
    </source>
</evidence>
<dbReference type="FunFam" id="3.30.200.20:FF:000124">
    <property type="entry name" value="Cyclin-dependent kinase 4"/>
    <property type="match status" value="1"/>
</dbReference>
<dbReference type="GO" id="GO:0005737">
    <property type="term" value="C:cytoplasm"/>
    <property type="evidence" value="ECO:0007669"/>
    <property type="project" value="TreeGrafter"/>
</dbReference>